<accession>A0ABC8U144</accession>
<name>A0ABC8U144_9AQUA</name>
<proteinExistence type="predicted"/>
<dbReference type="Proteomes" id="UP001642360">
    <property type="component" value="Unassembled WGS sequence"/>
</dbReference>
<reference evidence="1 2" key="1">
    <citation type="submission" date="2024-02" db="EMBL/GenBank/DDBJ databases">
        <authorList>
            <person name="Vignale AGUSTIN F."/>
            <person name="Sosa J E."/>
            <person name="Modenutti C."/>
        </authorList>
    </citation>
    <scope>NUCLEOTIDE SEQUENCE [LARGE SCALE GENOMIC DNA]</scope>
</reference>
<evidence type="ECO:0000313" key="2">
    <source>
        <dbReference type="Proteomes" id="UP001642360"/>
    </source>
</evidence>
<evidence type="ECO:0000313" key="1">
    <source>
        <dbReference type="EMBL" id="CAK9174823.1"/>
    </source>
</evidence>
<feature type="non-terminal residue" evidence="1">
    <location>
        <position position="63"/>
    </location>
</feature>
<keyword evidence="2" id="KW-1185">Reference proteome</keyword>
<comment type="caution">
    <text evidence="1">The sequence shown here is derived from an EMBL/GenBank/DDBJ whole genome shotgun (WGS) entry which is preliminary data.</text>
</comment>
<dbReference type="EMBL" id="CAUOFW020006458">
    <property type="protein sequence ID" value="CAK9174823.1"/>
    <property type="molecule type" value="Genomic_DNA"/>
</dbReference>
<organism evidence="1 2">
    <name type="scientific">Ilex paraguariensis</name>
    <name type="common">yerba mate</name>
    <dbReference type="NCBI Taxonomy" id="185542"/>
    <lineage>
        <taxon>Eukaryota</taxon>
        <taxon>Viridiplantae</taxon>
        <taxon>Streptophyta</taxon>
        <taxon>Embryophyta</taxon>
        <taxon>Tracheophyta</taxon>
        <taxon>Spermatophyta</taxon>
        <taxon>Magnoliopsida</taxon>
        <taxon>eudicotyledons</taxon>
        <taxon>Gunneridae</taxon>
        <taxon>Pentapetalae</taxon>
        <taxon>asterids</taxon>
        <taxon>campanulids</taxon>
        <taxon>Aquifoliales</taxon>
        <taxon>Aquifoliaceae</taxon>
        <taxon>Ilex</taxon>
    </lineage>
</organism>
<gene>
    <name evidence="1" type="ORF">ILEXP_LOCUS44591</name>
</gene>
<feature type="non-terminal residue" evidence="1">
    <location>
        <position position="1"/>
    </location>
</feature>
<sequence length="63" mass="6675">PLLSLLHPDGVNMQNDRGVINSSAADLNNSDGAINCDVNTLTVNSQLKESLNVSHSPFGKTQL</sequence>
<dbReference type="AlphaFoldDB" id="A0ABC8U144"/>
<protein>
    <submittedName>
        <fullName evidence="1">Uncharacterized protein</fullName>
    </submittedName>
</protein>